<dbReference type="Pfam" id="PF00069">
    <property type="entry name" value="Pkinase"/>
    <property type="match status" value="1"/>
</dbReference>
<keyword evidence="3 7" id="KW-0418">Kinase</keyword>
<dbReference type="PROSITE" id="PS51746">
    <property type="entry name" value="PPM_2"/>
    <property type="match status" value="1"/>
</dbReference>
<dbReference type="Proteomes" id="UP000824988">
    <property type="component" value="Chromosome"/>
</dbReference>
<keyword evidence="1" id="KW-0808">Transferase</keyword>
<keyword evidence="8" id="KW-1185">Reference proteome</keyword>
<evidence type="ECO:0000256" key="1">
    <source>
        <dbReference type="ARBA" id="ARBA00022679"/>
    </source>
</evidence>
<evidence type="ECO:0000256" key="4">
    <source>
        <dbReference type="ARBA" id="ARBA00022840"/>
    </source>
</evidence>
<accession>A0A8D4VM62</accession>
<evidence type="ECO:0000256" key="3">
    <source>
        <dbReference type="ARBA" id="ARBA00022777"/>
    </source>
</evidence>
<proteinExistence type="predicted"/>
<dbReference type="PANTHER" id="PTHR43289">
    <property type="entry name" value="MITOGEN-ACTIVATED PROTEIN KINASE KINASE KINASE 20-RELATED"/>
    <property type="match status" value="1"/>
</dbReference>
<keyword evidence="7" id="KW-0723">Serine/threonine-protein kinase</keyword>
<evidence type="ECO:0000259" key="5">
    <source>
        <dbReference type="PROSITE" id="PS50011"/>
    </source>
</evidence>
<feature type="domain" description="PPM-type phosphatase" evidence="6">
    <location>
        <begin position="12"/>
        <end position="238"/>
    </location>
</feature>
<evidence type="ECO:0000259" key="6">
    <source>
        <dbReference type="PROSITE" id="PS51746"/>
    </source>
</evidence>
<dbReference type="AlphaFoldDB" id="A0A8D4VM62"/>
<evidence type="ECO:0000313" key="7">
    <source>
        <dbReference type="EMBL" id="BBL70385.1"/>
    </source>
</evidence>
<dbReference type="EMBL" id="AP019782">
    <property type="protein sequence ID" value="BBL70385.1"/>
    <property type="molecule type" value="Genomic_DNA"/>
</dbReference>
<evidence type="ECO:0000256" key="2">
    <source>
        <dbReference type="ARBA" id="ARBA00022741"/>
    </source>
</evidence>
<dbReference type="PROSITE" id="PS50011">
    <property type="entry name" value="PROTEIN_KINASE_DOM"/>
    <property type="match status" value="1"/>
</dbReference>
<keyword evidence="4" id="KW-0067">ATP-binding</keyword>
<evidence type="ECO:0000313" key="8">
    <source>
        <dbReference type="Proteomes" id="UP000824988"/>
    </source>
</evidence>
<protein>
    <submittedName>
        <fullName evidence="7">Serine/threonine protein kinase</fullName>
    </submittedName>
</protein>
<dbReference type="CDD" id="cd00143">
    <property type="entry name" value="PP2Cc"/>
    <property type="match status" value="1"/>
</dbReference>
<feature type="domain" description="Protein kinase" evidence="5">
    <location>
        <begin position="271"/>
        <end position="524"/>
    </location>
</feature>
<dbReference type="PROSITE" id="PS00108">
    <property type="entry name" value="PROTEIN_KINASE_ST"/>
    <property type="match status" value="1"/>
</dbReference>
<gene>
    <name evidence="7" type="ORF">MoryE10_09910</name>
</gene>
<dbReference type="InterPro" id="IPR001932">
    <property type="entry name" value="PPM-type_phosphatase-like_dom"/>
</dbReference>
<name>A0A8D4VM62_9GAMM</name>
<keyword evidence="2" id="KW-0547">Nucleotide-binding</keyword>
<dbReference type="SMART" id="SM00331">
    <property type="entry name" value="PP2C_SIG"/>
    <property type="match status" value="1"/>
</dbReference>
<reference evidence="7" key="1">
    <citation type="submission" date="2019-06" db="EMBL/GenBank/DDBJ databases">
        <title>Complete genome sequence of Methylogaea oryzae strain JCM16910.</title>
        <authorList>
            <person name="Asakawa S."/>
        </authorList>
    </citation>
    <scope>NUCLEOTIDE SEQUENCE</scope>
    <source>
        <strain evidence="7">E10</strain>
    </source>
</reference>
<dbReference type="CDD" id="cd14014">
    <property type="entry name" value="STKc_PknB_like"/>
    <property type="match status" value="1"/>
</dbReference>
<dbReference type="GO" id="GO:0004674">
    <property type="term" value="F:protein serine/threonine kinase activity"/>
    <property type="evidence" value="ECO:0007669"/>
    <property type="project" value="UniProtKB-KW"/>
</dbReference>
<dbReference type="KEGG" id="moz:MoryE10_09910"/>
<dbReference type="InterPro" id="IPR008271">
    <property type="entry name" value="Ser/Thr_kinase_AS"/>
</dbReference>
<dbReference type="SMART" id="SM00332">
    <property type="entry name" value="PP2Cc"/>
    <property type="match status" value="1"/>
</dbReference>
<dbReference type="SMART" id="SM00220">
    <property type="entry name" value="S_TKc"/>
    <property type="match status" value="1"/>
</dbReference>
<sequence>MQNVSEPKLSVLAGLYTATGRRERNEDYAGYAETDSRETALRGLAFALADGVGGMKGGRVAAETCVRAFLDGYYSLPETLGVEALAARLLSSSNAWIHAVGRRDPALAGMSCTFSALILRGRSAHVAHVGDSRVYRLRGERLERLTQDHTLQGPDVSHILYRAVGIEQDLRADYAAHLLEAHDRFLLCSDGVHGALRETDIRRLLARRASPAASAEALVEQALAQGSNDNATALVVDVLAVPPADRSLLSGHIRRLPILPLPKAGQSVDGFDLHGVLSDGRYSRLFLAEDRLTGQTVALKFPHPRVASEREYREAFLREAWIGARVKSPWVAEVLEQPPGRQTRLYSVLAYYRGETLERRLQRRFGLDAGVAVALTLCKAVHALHRQRIVHRDIKPDNVLVTEDGGLKLLDLGVARLPAWDEDTAAPIPGTPSYMAPELWQGERGSVASDVFALGVTLYRTFSGGAYPYGEIEPFTTPRFHRPRPLSNHRPDLPAWLDAALARAVAVNPKERYADAMELAYDLENGATNGAPTPLRRRSLYERNPLRFWQVLSLALLGALLACLANH</sequence>
<dbReference type="PANTHER" id="PTHR43289:SF6">
    <property type="entry name" value="SERINE_THREONINE-PROTEIN KINASE NEKL-3"/>
    <property type="match status" value="1"/>
</dbReference>
<dbReference type="InterPro" id="IPR000719">
    <property type="entry name" value="Prot_kinase_dom"/>
</dbReference>
<dbReference type="Pfam" id="PF13672">
    <property type="entry name" value="PP2C_2"/>
    <property type="match status" value="1"/>
</dbReference>
<organism evidence="7 8">
    <name type="scientific">Methylogaea oryzae</name>
    <dbReference type="NCBI Taxonomy" id="1295382"/>
    <lineage>
        <taxon>Bacteria</taxon>
        <taxon>Pseudomonadati</taxon>
        <taxon>Pseudomonadota</taxon>
        <taxon>Gammaproteobacteria</taxon>
        <taxon>Methylococcales</taxon>
        <taxon>Methylococcaceae</taxon>
        <taxon>Methylogaea</taxon>
    </lineage>
</organism>
<dbReference type="GO" id="GO:0005524">
    <property type="term" value="F:ATP binding"/>
    <property type="evidence" value="ECO:0007669"/>
    <property type="project" value="UniProtKB-KW"/>
</dbReference>